<dbReference type="RefSeq" id="WP_139630798.1">
    <property type="nucleotide sequence ID" value="NZ_VDLX02000004.1"/>
</dbReference>
<evidence type="ECO:0000313" key="1">
    <source>
        <dbReference type="EMBL" id="KAB8195359.1"/>
    </source>
</evidence>
<dbReference type="Pfam" id="PF13788">
    <property type="entry name" value="DUF4180"/>
    <property type="match status" value="1"/>
</dbReference>
<keyword evidence="2" id="KW-1185">Reference proteome</keyword>
<comment type="caution">
    <text evidence="1">The sequence shown here is derived from an EMBL/GenBank/DDBJ whole genome shotgun (WGS) entry which is preliminary data.</text>
</comment>
<gene>
    <name evidence="1" type="ORF">FH608_013485</name>
</gene>
<dbReference type="AlphaFoldDB" id="A0A5C4WQR1"/>
<accession>A0A5C4WQR1</accession>
<sequence>MHDDRTIHVLEPDGAPLRETQDALDLIGEAFGSGVRWVAIPVERLHEDFFALRTGVAGEIAQKFVNYGIGLAVVGDVSRFTATGTALRDWVRESNRGRHVWFVANLEELAARRAAYGI</sequence>
<name>A0A5C4WQR1_9ACTN</name>
<dbReference type="OrthoDB" id="8595425at2"/>
<dbReference type="InterPro" id="IPR025438">
    <property type="entry name" value="DUF4180"/>
</dbReference>
<protein>
    <submittedName>
        <fullName evidence="1">DUF4180 domain-containing protein</fullName>
    </submittedName>
</protein>
<dbReference type="Proteomes" id="UP000312512">
    <property type="component" value="Unassembled WGS sequence"/>
</dbReference>
<proteinExistence type="predicted"/>
<reference evidence="1 2" key="1">
    <citation type="submission" date="2019-10" db="EMBL/GenBank/DDBJ databases">
        <title>Nonomuraea sp. nov., isolated from Phyllanthus amarus.</title>
        <authorList>
            <person name="Klykleung N."/>
            <person name="Tanasupawat S."/>
        </authorList>
    </citation>
    <scope>NUCLEOTIDE SEQUENCE [LARGE SCALE GENOMIC DNA]</scope>
    <source>
        <strain evidence="1 2">PA1-10</strain>
    </source>
</reference>
<dbReference type="EMBL" id="VDLX02000004">
    <property type="protein sequence ID" value="KAB8195359.1"/>
    <property type="molecule type" value="Genomic_DNA"/>
</dbReference>
<evidence type="ECO:0000313" key="2">
    <source>
        <dbReference type="Proteomes" id="UP000312512"/>
    </source>
</evidence>
<organism evidence="1 2">
    <name type="scientific">Nonomuraea phyllanthi</name>
    <dbReference type="NCBI Taxonomy" id="2219224"/>
    <lineage>
        <taxon>Bacteria</taxon>
        <taxon>Bacillati</taxon>
        <taxon>Actinomycetota</taxon>
        <taxon>Actinomycetes</taxon>
        <taxon>Streptosporangiales</taxon>
        <taxon>Streptosporangiaceae</taxon>
        <taxon>Nonomuraea</taxon>
    </lineage>
</organism>